<dbReference type="Proteomes" id="UP000292957">
    <property type="component" value="Unassembled WGS sequence"/>
</dbReference>
<protein>
    <recommendedName>
        <fullName evidence="3">Granulins domain-containing protein</fullName>
    </recommendedName>
</protein>
<sequence>MHPSIHAICFLVWLLALASVVCAQQTTSSESGARSEATRWYGIERQQSYLGASKGLHRQCPLGWAPCSSTACYPLNGAQCCSNGKFCSAGSVCHVEKDGAVDCLKEERQDGTTASQGSVASIARWVSESLRVWG</sequence>
<dbReference type="EMBL" id="ML143471">
    <property type="protein sequence ID" value="TBU24875.1"/>
    <property type="molecule type" value="Genomic_DNA"/>
</dbReference>
<dbReference type="AlphaFoldDB" id="A0A4Q9MC99"/>
<feature type="chain" id="PRO_5020878240" description="Granulins domain-containing protein" evidence="1">
    <location>
        <begin position="24"/>
        <end position="134"/>
    </location>
</feature>
<organism evidence="2">
    <name type="scientific">Dichomitus squalens</name>
    <dbReference type="NCBI Taxonomy" id="114155"/>
    <lineage>
        <taxon>Eukaryota</taxon>
        <taxon>Fungi</taxon>
        <taxon>Dikarya</taxon>
        <taxon>Basidiomycota</taxon>
        <taxon>Agaricomycotina</taxon>
        <taxon>Agaricomycetes</taxon>
        <taxon>Polyporales</taxon>
        <taxon>Polyporaceae</taxon>
        <taxon>Dichomitus</taxon>
    </lineage>
</organism>
<dbReference type="OrthoDB" id="5358959at2759"/>
<accession>A0A4Q9MC99</accession>
<name>A0A4Q9MC99_9APHY</name>
<feature type="signal peptide" evidence="1">
    <location>
        <begin position="1"/>
        <end position="23"/>
    </location>
</feature>
<evidence type="ECO:0008006" key="3">
    <source>
        <dbReference type="Google" id="ProtNLM"/>
    </source>
</evidence>
<reference evidence="2" key="1">
    <citation type="submission" date="2019-01" db="EMBL/GenBank/DDBJ databases">
        <title>Draft genome sequences of three monokaryotic isolates of the white-rot basidiomycete fungus Dichomitus squalens.</title>
        <authorList>
            <consortium name="DOE Joint Genome Institute"/>
            <person name="Lopez S.C."/>
            <person name="Andreopoulos B."/>
            <person name="Pangilinan J."/>
            <person name="Lipzen A."/>
            <person name="Riley R."/>
            <person name="Ahrendt S."/>
            <person name="Ng V."/>
            <person name="Barry K."/>
            <person name="Daum C."/>
            <person name="Grigoriev I.V."/>
            <person name="Hilden K.S."/>
            <person name="Makela M.R."/>
            <person name="de Vries R.P."/>
        </authorList>
    </citation>
    <scope>NUCLEOTIDE SEQUENCE [LARGE SCALE GENOMIC DNA]</scope>
    <source>
        <strain evidence="2">OM18370.1</strain>
    </source>
</reference>
<evidence type="ECO:0000256" key="1">
    <source>
        <dbReference type="SAM" id="SignalP"/>
    </source>
</evidence>
<evidence type="ECO:0000313" key="2">
    <source>
        <dbReference type="EMBL" id="TBU24875.1"/>
    </source>
</evidence>
<proteinExistence type="predicted"/>
<keyword evidence="1" id="KW-0732">Signal</keyword>
<gene>
    <name evidence="2" type="ORF">BD311DRAFT_534080</name>
</gene>